<evidence type="ECO:0000256" key="6">
    <source>
        <dbReference type="SAM" id="MobiDB-lite"/>
    </source>
</evidence>
<keyword evidence="2" id="KW-0378">Hydrolase</keyword>
<feature type="region of interest" description="Disordered" evidence="6">
    <location>
        <begin position="1"/>
        <end position="25"/>
    </location>
</feature>
<evidence type="ECO:0000256" key="2">
    <source>
        <dbReference type="ARBA" id="ARBA00022801"/>
    </source>
</evidence>
<accession>A0A6J4QD56</accession>
<evidence type="ECO:0000256" key="4">
    <source>
        <dbReference type="ARBA" id="ARBA00022840"/>
    </source>
</evidence>
<gene>
    <name evidence="8" type="ORF">AVDCRST_MAG64-4116</name>
</gene>
<dbReference type="EMBL" id="CADCUQ010000952">
    <property type="protein sequence ID" value="CAA9440385.1"/>
    <property type="molecule type" value="Genomic_DNA"/>
</dbReference>
<dbReference type="PANTHER" id="PTHR47959:SF13">
    <property type="entry name" value="ATP-DEPENDENT RNA HELICASE RHLE"/>
    <property type="match status" value="1"/>
</dbReference>
<evidence type="ECO:0000259" key="7">
    <source>
        <dbReference type="PROSITE" id="PS51194"/>
    </source>
</evidence>
<evidence type="ECO:0000256" key="5">
    <source>
        <dbReference type="ARBA" id="ARBA00038437"/>
    </source>
</evidence>
<dbReference type="GO" id="GO:0005524">
    <property type="term" value="F:ATP binding"/>
    <property type="evidence" value="ECO:0007669"/>
    <property type="project" value="UniProtKB-KW"/>
</dbReference>
<keyword evidence="1" id="KW-0547">Nucleotide-binding</keyword>
<dbReference type="GO" id="GO:0016787">
    <property type="term" value="F:hydrolase activity"/>
    <property type="evidence" value="ECO:0007669"/>
    <property type="project" value="UniProtKB-KW"/>
</dbReference>
<name>A0A6J4QD56_9BACT</name>
<evidence type="ECO:0000313" key="8">
    <source>
        <dbReference type="EMBL" id="CAA9440385.1"/>
    </source>
</evidence>
<proteinExistence type="inferred from homology"/>
<feature type="compositionally biased region" description="Gly residues" evidence="6">
    <location>
        <begin position="240"/>
        <end position="249"/>
    </location>
</feature>
<organism evidence="8">
    <name type="scientific">uncultured Phycisphaerae bacterium</name>
    <dbReference type="NCBI Taxonomy" id="904963"/>
    <lineage>
        <taxon>Bacteria</taxon>
        <taxon>Pseudomonadati</taxon>
        <taxon>Planctomycetota</taxon>
        <taxon>Phycisphaerae</taxon>
        <taxon>environmental samples</taxon>
    </lineage>
</organism>
<dbReference type="InterPro" id="IPR001650">
    <property type="entry name" value="Helicase_C-like"/>
</dbReference>
<reference evidence="8" key="1">
    <citation type="submission" date="2020-02" db="EMBL/GenBank/DDBJ databases">
        <authorList>
            <person name="Meier V. D."/>
        </authorList>
    </citation>
    <scope>NUCLEOTIDE SEQUENCE</scope>
    <source>
        <strain evidence="8">AVDCRST_MAG64</strain>
    </source>
</reference>
<feature type="compositionally biased region" description="Low complexity" evidence="6">
    <location>
        <begin position="250"/>
        <end position="262"/>
    </location>
</feature>
<dbReference type="InterPro" id="IPR027417">
    <property type="entry name" value="P-loop_NTPase"/>
</dbReference>
<dbReference type="GO" id="GO:0005829">
    <property type="term" value="C:cytosol"/>
    <property type="evidence" value="ECO:0007669"/>
    <property type="project" value="TreeGrafter"/>
</dbReference>
<evidence type="ECO:0000256" key="3">
    <source>
        <dbReference type="ARBA" id="ARBA00022806"/>
    </source>
</evidence>
<feature type="non-terminal residue" evidence="8">
    <location>
        <position position="1"/>
    </location>
</feature>
<dbReference type="GO" id="GO:0003724">
    <property type="term" value="F:RNA helicase activity"/>
    <property type="evidence" value="ECO:0007669"/>
    <property type="project" value="TreeGrafter"/>
</dbReference>
<dbReference type="InterPro" id="IPR050079">
    <property type="entry name" value="DEAD_box_RNA_helicase"/>
</dbReference>
<keyword evidence="4" id="KW-0067">ATP-binding</keyword>
<comment type="similarity">
    <text evidence="5">Belongs to the DEAD box helicase family.</text>
</comment>
<evidence type="ECO:0000256" key="1">
    <source>
        <dbReference type="ARBA" id="ARBA00022741"/>
    </source>
</evidence>
<dbReference type="CDD" id="cd18787">
    <property type="entry name" value="SF2_C_DEAD"/>
    <property type="match status" value="1"/>
</dbReference>
<protein>
    <recommendedName>
        <fullName evidence="7">Helicase C-terminal domain-containing protein</fullName>
    </recommendedName>
</protein>
<sequence>DRGGNNDRHHDEDADHHVEDPGGHQTIFVSATISDEIERLGRRYMREPVEKLIAPGANDKPTVEKVEQFFFAVEPWDKYRLLKKLLDRENPDLAIVFCRTKRGAEKLAARLHADGIECREIHGNLNQSKRDSVMQGFRKGKFDVLIATDLASRGIDVADISHIINYDIPDDPEAYVHRVGRTARMGAEGKAYTFVSRGQGDELTKVENLINMVIPQGQLEGWEPKPQPSDWKEGKPGVERQGGPGGGFGSSSAPSPASTHPATPLPPPRRLGSKLPLGRRHKRLR</sequence>
<dbReference type="Gene3D" id="3.40.50.300">
    <property type="entry name" value="P-loop containing nucleotide triphosphate hydrolases"/>
    <property type="match status" value="1"/>
</dbReference>
<dbReference type="SMART" id="SM00490">
    <property type="entry name" value="HELICc"/>
    <property type="match status" value="1"/>
</dbReference>
<dbReference type="Pfam" id="PF00271">
    <property type="entry name" value="Helicase_C"/>
    <property type="match status" value="1"/>
</dbReference>
<dbReference type="PROSITE" id="PS51194">
    <property type="entry name" value="HELICASE_CTER"/>
    <property type="match status" value="1"/>
</dbReference>
<feature type="region of interest" description="Disordered" evidence="6">
    <location>
        <begin position="217"/>
        <end position="285"/>
    </location>
</feature>
<feature type="domain" description="Helicase C-terminal" evidence="7">
    <location>
        <begin position="81"/>
        <end position="230"/>
    </location>
</feature>
<dbReference type="PANTHER" id="PTHR47959">
    <property type="entry name" value="ATP-DEPENDENT RNA HELICASE RHLE-RELATED"/>
    <property type="match status" value="1"/>
</dbReference>
<dbReference type="AlphaFoldDB" id="A0A6J4QD56"/>
<dbReference type="SUPFAM" id="SSF52540">
    <property type="entry name" value="P-loop containing nucleoside triphosphate hydrolases"/>
    <property type="match status" value="1"/>
</dbReference>
<keyword evidence="3" id="KW-0347">Helicase</keyword>
<feature type="compositionally biased region" description="Basic and acidic residues" evidence="6">
    <location>
        <begin position="1"/>
        <end position="22"/>
    </location>
</feature>